<sequence>MKLTALIIAIWAALASTMVFAASPEEVANTLDAVLGLLSAAAYLLPAPVQGAIFIGTSVIALVTHGVKHIPQDTRKKLLGKADPVVMAIAGNTKHCANGGSVPEQVAERLDEKVQVIASALNDSIQTTSQRVIRSELDKQSADITGTITNFAHKLTQRTDDRHRTK</sequence>
<dbReference type="RefSeq" id="WP_284381336.1">
    <property type="nucleotide sequence ID" value="NZ_BSNM01000014.1"/>
</dbReference>
<name>A0AA37S9I8_9GAMM</name>
<comment type="caution">
    <text evidence="3">The sequence shown here is derived from an EMBL/GenBank/DDBJ whole genome shotgun (WGS) entry which is preliminary data.</text>
</comment>
<organism evidence="3 4">
    <name type="scientific">Litoribrevibacter albus</name>
    <dbReference type="NCBI Taxonomy" id="1473156"/>
    <lineage>
        <taxon>Bacteria</taxon>
        <taxon>Pseudomonadati</taxon>
        <taxon>Pseudomonadota</taxon>
        <taxon>Gammaproteobacteria</taxon>
        <taxon>Oceanospirillales</taxon>
        <taxon>Oceanospirillaceae</taxon>
        <taxon>Litoribrevibacter</taxon>
    </lineage>
</organism>
<feature type="transmembrane region" description="Helical" evidence="1">
    <location>
        <begin position="45"/>
        <end position="67"/>
    </location>
</feature>
<dbReference type="AlphaFoldDB" id="A0AA37S9I8"/>
<keyword evidence="2" id="KW-0732">Signal</keyword>
<dbReference type="Proteomes" id="UP001161389">
    <property type="component" value="Unassembled WGS sequence"/>
</dbReference>
<keyword evidence="1" id="KW-1133">Transmembrane helix</keyword>
<protein>
    <submittedName>
        <fullName evidence="3">Uncharacterized protein</fullName>
    </submittedName>
</protein>
<gene>
    <name evidence="3" type="ORF">GCM10007876_21290</name>
</gene>
<keyword evidence="1" id="KW-0472">Membrane</keyword>
<feature type="chain" id="PRO_5041429590" evidence="2">
    <location>
        <begin position="22"/>
        <end position="166"/>
    </location>
</feature>
<evidence type="ECO:0000256" key="1">
    <source>
        <dbReference type="SAM" id="Phobius"/>
    </source>
</evidence>
<keyword evidence="4" id="KW-1185">Reference proteome</keyword>
<feature type="signal peptide" evidence="2">
    <location>
        <begin position="1"/>
        <end position="21"/>
    </location>
</feature>
<reference evidence="3" key="2">
    <citation type="submission" date="2023-01" db="EMBL/GenBank/DDBJ databases">
        <title>Draft genome sequence of Litoribrevibacter albus strain NBRC 110071.</title>
        <authorList>
            <person name="Sun Q."/>
            <person name="Mori K."/>
        </authorList>
    </citation>
    <scope>NUCLEOTIDE SEQUENCE</scope>
    <source>
        <strain evidence="3">NBRC 110071</strain>
    </source>
</reference>
<reference evidence="3" key="1">
    <citation type="journal article" date="2014" name="Int. J. Syst. Evol. Microbiol.">
        <title>Complete genome sequence of Corynebacterium casei LMG S-19264T (=DSM 44701T), isolated from a smear-ripened cheese.</title>
        <authorList>
            <consortium name="US DOE Joint Genome Institute (JGI-PGF)"/>
            <person name="Walter F."/>
            <person name="Albersmeier A."/>
            <person name="Kalinowski J."/>
            <person name="Ruckert C."/>
        </authorList>
    </citation>
    <scope>NUCLEOTIDE SEQUENCE</scope>
    <source>
        <strain evidence="3">NBRC 110071</strain>
    </source>
</reference>
<evidence type="ECO:0000313" key="4">
    <source>
        <dbReference type="Proteomes" id="UP001161389"/>
    </source>
</evidence>
<accession>A0AA37S9I8</accession>
<evidence type="ECO:0000256" key="2">
    <source>
        <dbReference type="SAM" id="SignalP"/>
    </source>
</evidence>
<proteinExistence type="predicted"/>
<dbReference type="EMBL" id="BSNM01000014">
    <property type="protein sequence ID" value="GLQ31650.1"/>
    <property type="molecule type" value="Genomic_DNA"/>
</dbReference>
<evidence type="ECO:0000313" key="3">
    <source>
        <dbReference type="EMBL" id="GLQ31650.1"/>
    </source>
</evidence>
<keyword evidence="1" id="KW-0812">Transmembrane</keyword>